<dbReference type="InterPro" id="IPR023908">
    <property type="entry name" value="xxxLxxG_rpt"/>
</dbReference>
<dbReference type="GO" id="GO:0140359">
    <property type="term" value="F:ABC-type transporter activity"/>
    <property type="evidence" value="ECO:0007669"/>
    <property type="project" value="InterPro"/>
</dbReference>
<evidence type="ECO:0000256" key="3">
    <source>
        <dbReference type="ARBA" id="ARBA00022989"/>
    </source>
</evidence>
<feature type="domain" description="ABC-2 type transporter transmembrane" evidence="6">
    <location>
        <begin position="566"/>
        <end position="762"/>
    </location>
</feature>
<dbReference type="Gene3D" id="3.40.1710.10">
    <property type="entry name" value="abc type-2 transporter like domain"/>
    <property type="match status" value="1"/>
</dbReference>
<keyword evidence="3 5" id="KW-1133">Transmembrane helix</keyword>
<dbReference type="PANTHER" id="PTHR43077:SF5">
    <property type="entry name" value="PHAGE INFECTION PROTEIN"/>
    <property type="match status" value="1"/>
</dbReference>
<feature type="domain" description="ABC-2 type transporter transmembrane" evidence="6">
    <location>
        <begin position="24"/>
        <end position="134"/>
    </location>
</feature>
<dbReference type="Pfam" id="PF12698">
    <property type="entry name" value="ABC2_membrane_3"/>
    <property type="match status" value="2"/>
</dbReference>
<accession>A0A168R3E6</accession>
<dbReference type="InterPro" id="IPR013525">
    <property type="entry name" value="ABC2_TM"/>
</dbReference>
<evidence type="ECO:0000256" key="5">
    <source>
        <dbReference type="SAM" id="Phobius"/>
    </source>
</evidence>
<keyword evidence="4 5" id="KW-0472">Membrane</keyword>
<dbReference type="InterPro" id="IPR051328">
    <property type="entry name" value="T7SS_ABC-Transporter"/>
</dbReference>
<dbReference type="NCBIfam" id="TIGR03057">
    <property type="entry name" value="xxxLxxG_by_4"/>
    <property type="match status" value="3"/>
</dbReference>
<dbReference type="GO" id="GO:0016020">
    <property type="term" value="C:membrane"/>
    <property type="evidence" value="ECO:0007669"/>
    <property type="project" value="UniProtKB-SubCell"/>
</dbReference>
<dbReference type="EMBL" id="LVJI01000001">
    <property type="protein sequence ID" value="OAB48537.1"/>
    <property type="molecule type" value="Genomic_DNA"/>
</dbReference>
<evidence type="ECO:0000259" key="6">
    <source>
        <dbReference type="Pfam" id="PF12698"/>
    </source>
</evidence>
<reference evidence="7 8" key="1">
    <citation type="submission" date="2016-03" db="EMBL/GenBank/DDBJ databases">
        <title>Draft genome sequence of Paenibacillus antarcticus CECT 5836.</title>
        <authorList>
            <person name="Shin S.-K."/>
            <person name="Yi H."/>
        </authorList>
    </citation>
    <scope>NUCLEOTIDE SEQUENCE [LARGE SCALE GENOMIC DNA]</scope>
    <source>
        <strain evidence="7 8">CECT 5836</strain>
    </source>
</reference>
<keyword evidence="2 5" id="KW-0812">Transmembrane</keyword>
<keyword evidence="8" id="KW-1185">Reference proteome</keyword>
<dbReference type="NCBIfam" id="TIGR03061">
    <property type="entry name" value="pip_yhgE_Nterm"/>
    <property type="match status" value="1"/>
</dbReference>
<dbReference type="OrthoDB" id="9811483at2"/>
<comment type="subcellular location">
    <subcellularLocation>
        <location evidence="1">Membrane</location>
        <topology evidence="1">Multi-pass membrane protein</topology>
    </subcellularLocation>
</comment>
<dbReference type="AlphaFoldDB" id="A0A168R3E6"/>
<protein>
    <recommendedName>
        <fullName evidence="6">ABC-2 type transporter transmembrane domain-containing protein</fullName>
    </recommendedName>
</protein>
<name>A0A168R3E6_9BACL</name>
<proteinExistence type="predicted"/>
<feature type="transmembrane region" description="Helical" evidence="5">
    <location>
        <begin position="747"/>
        <end position="766"/>
    </location>
</feature>
<comment type="caution">
    <text evidence="7">The sequence shown here is derived from an EMBL/GenBank/DDBJ whole genome shotgun (WGS) entry which is preliminary data.</text>
</comment>
<evidence type="ECO:0000313" key="8">
    <source>
        <dbReference type="Proteomes" id="UP000077355"/>
    </source>
</evidence>
<dbReference type="Gene3D" id="1.10.287.950">
    <property type="entry name" value="Methyl-accepting chemotaxis protein"/>
    <property type="match status" value="1"/>
</dbReference>
<evidence type="ECO:0000313" key="7">
    <source>
        <dbReference type="EMBL" id="OAB48537.1"/>
    </source>
</evidence>
<dbReference type="Proteomes" id="UP000077355">
    <property type="component" value="Unassembled WGS sequence"/>
</dbReference>
<evidence type="ECO:0000256" key="1">
    <source>
        <dbReference type="ARBA" id="ARBA00004141"/>
    </source>
</evidence>
<dbReference type="NCBIfam" id="TIGR03062">
    <property type="entry name" value="pip_yhgE_Cterm"/>
    <property type="match status" value="1"/>
</dbReference>
<organism evidence="7 8">
    <name type="scientific">Paenibacillus antarcticus</name>
    <dbReference type="NCBI Taxonomy" id="253703"/>
    <lineage>
        <taxon>Bacteria</taxon>
        <taxon>Bacillati</taxon>
        <taxon>Bacillota</taxon>
        <taxon>Bacilli</taxon>
        <taxon>Bacillales</taxon>
        <taxon>Paenibacillaceae</taxon>
        <taxon>Paenibacillus</taxon>
    </lineage>
</organism>
<evidence type="ECO:0000256" key="4">
    <source>
        <dbReference type="ARBA" id="ARBA00023136"/>
    </source>
</evidence>
<evidence type="ECO:0000256" key="2">
    <source>
        <dbReference type="ARBA" id="ARBA00022692"/>
    </source>
</evidence>
<feature type="transmembrane region" description="Helical" evidence="5">
    <location>
        <begin position="689"/>
        <end position="706"/>
    </location>
</feature>
<feature type="transmembrane region" description="Helical" evidence="5">
    <location>
        <begin position="630"/>
        <end position="652"/>
    </location>
</feature>
<feature type="transmembrane region" description="Helical" evidence="5">
    <location>
        <begin position="589"/>
        <end position="609"/>
    </location>
</feature>
<dbReference type="RefSeq" id="WP_068646221.1">
    <property type="nucleotide sequence ID" value="NZ_CP043611.1"/>
</dbReference>
<dbReference type="InterPro" id="IPR017501">
    <property type="entry name" value="Phage_infect_YhgE_C"/>
</dbReference>
<gene>
    <name evidence="7" type="ORF">PBAT_02580</name>
</gene>
<sequence length="780" mass="82105">MKSVSVFLKDAGSAIKNRKLLVSMIAILFIPVMYSGMFLGAFWDPYGKMADLPVAVVNTDLGADYEGVSLHAGDDLMKELETTDGFKWEFVTMKEAEAGMSDNKYYMTILIPEDFSSKATTLLNETPEPAEIIFKPNEGYNFLAGQIGGTAVERIRAQVSAKVTQVYTETLFDQIKTVSTGFKEAGDGASEINEGASKLDDGATLLKDNLVKLVDGSIKLQDGIKPLTQGVNDLGVGATQLKEGSSTLAGGLTQLQAAQKQLETGAVQAQQGTTQLQAGLASSEQGSAKIVAGLQSSVDGSKQLETGLQSTVDGSAKLESGLESSVEGSTKLEQGIKDAATGSKQVATGAAGVAQGLKQLAASNPELAANVDVQKLLAASQEVAQGSEKVSQGQEQLLQGATQLNQGQTQLAQGATQLHQGAQKLHGGASALSEGAQQLLQGSTELHAGQEKLVQGVTQLESGQTKLADGLKLFGSKMGDAVTGSQQLAGGAEKIASGSEQLSGGMSQLGGGVGTITDGSKKLTDGAGELENGLVKLKDGSNELASKLNEAAGTTGEVKGTEATYNMFAEPVTVQEEKVSKVPNYGTGFAPYFLSLGLFVGALISTIVLPSRDSSVPNASGFNKFVSRTFAFCSIGIIQSILAAVVMLYGLGLEVQSVPLFFLFTLLTSFTFMFLVQTFVTWFDQPGRFMVIVILILQLTTSAGTFPKELIPGWLQVFNPWFPMTYSVEGYKAVISTGNFGAMWSDVGILAIFAGVFLLATFIYFIRQPKNIIQEQSLNV</sequence>
<dbReference type="PANTHER" id="PTHR43077">
    <property type="entry name" value="TRANSPORT PERMEASE YVFS-RELATED"/>
    <property type="match status" value="1"/>
</dbReference>
<feature type="transmembrane region" description="Helical" evidence="5">
    <location>
        <begin position="20"/>
        <end position="43"/>
    </location>
</feature>
<dbReference type="InterPro" id="IPR017500">
    <property type="entry name" value="Phage_infect_YhgE_N"/>
</dbReference>
<feature type="transmembrane region" description="Helical" evidence="5">
    <location>
        <begin position="658"/>
        <end position="682"/>
    </location>
</feature>